<evidence type="ECO:0000313" key="4">
    <source>
        <dbReference type="Proteomes" id="UP001431217"/>
    </source>
</evidence>
<comment type="caution">
    <text evidence="3">The sequence shown here is derived from an EMBL/GenBank/DDBJ whole genome shotgun (WGS) entry which is preliminary data.</text>
</comment>
<accession>A0ABT0MEZ8</accession>
<keyword evidence="4" id="KW-1185">Reference proteome</keyword>
<feature type="domain" description="Serine aminopeptidase S33" evidence="2">
    <location>
        <begin position="80"/>
        <end position="334"/>
    </location>
</feature>
<dbReference type="InterPro" id="IPR050228">
    <property type="entry name" value="Carboxylesterase_BioH"/>
</dbReference>
<evidence type="ECO:0000313" key="3">
    <source>
        <dbReference type="EMBL" id="MCL1633442.1"/>
    </source>
</evidence>
<reference evidence="3 4" key="1">
    <citation type="submission" date="2022-05" db="EMBL/GenBank/DDBJ databases">
        <title>Luteimonas sp. SX5, whole genome shotgun sequencing project.</title>
        <authorList>
            <person name="Zhao G."/>
            <person name="Shen L."/>
        </authorList>
    </citation>
    <scope>NUCLEOTIDE SEQUENCE [LARGE SCALE GENOMIC DNA]</scope>
    <source>
        <strain evidence="3 4">SX5</strain>
    </source>
</reference>
<dbReference type="Pfam" id="PF12146">
    <property type="entry name" value="Hydrolase_4"/>
    <property type="match status" value="1"/>
</dbReference>
<keyword evidence="1" id="KW-0732">Signal</keyword>
<dbReference type="PANTHER" id="PTHR43194:SF2">
    <property type="entry name" value="PEROXISOMAL MEMBRANE PROTEIN LPX1"/>
    <property type="match status" value="1"/>
</dbReference>
<evidence type="ECO:0000259" key="2">
    <source>
        <dbReference type="Pfam" id="PF12146"/>
    </source>
</evidence>
<dbReference type="InterPro" id="IPR029058">
    <property type="entry name" value="AB_hydrolase_fold"/>
</dbReference>
<evidence type="ECO:0000256" key="1">
    <source>
        <dbReference type="SAM" id="SignalP"/>
    </source>
</evidence>
<dbReference type="GO" id="GO:0016787">
    <property type="term" value="F:hydrolase activity"/>
    <property type="evidence" value="ECO:0007669"/>
    <property type="project" value="UniProtKB-KW"/>
</dbReference>
<feature type="signal peptide" evidence="1">
    <location>
        <begin position="1"/>
        <end position="22"/>
    </location>
</feature>
<dbReference type="EMBL" id="JAMBEP010000001">
    <property type="protein sequence ID" value="MCL1633442.1"/>
    <property type="molecule type" value="Genomic_DNA"/>
</dbReference>
<protein>
    <submittedName>
        <fullName evidence="3">Alpha/beta hydrolase</fullName>
    </submittedName>
</protein>
<organism evidence="3 4">
    <name type="scientific">Luteimonas galliterrae</name>
    <dbReference type="NCBI Taxonomy" id="2940486"/>
    <lineage>
        <taxon>Bacteria</taxon>
        <taxon>Pseudomonadati</taxon>
        <taxon>Pseudomonadota</taxon>
        <taxon>Gammaproteobacteria</taxon>
        <taxon>Lysobacterales</taxon>
        <taxon>Lysobacteraceae</taxon>
        <taxon>Luteimonas</taxon>
    </lineage>
</organism>
<sequence length="359" mass="38918">MKLVPILASLLLAGMAWPNASAADIERRDFHVTTSDGIRLHVRELAASGAKPDPAPLIMIHGARVSGIGSFDLPVANGSLAADLARRTGRKVYVMDARGYGGSQRPAAMDRPASESRPLSRAYEVVRDIDAVVGAVRGDKREPVALLGWATGGMWAAYYASLRPENVDRLITLNALYGGSFEHAMLGRGSSVSDPEHPERLNPDIGGYAEYPASSLFGVWDRSIPVEDKASWRDPAIAQAYASAALTSDPASKRQDPPVFRAPMGAMEDSFYQATGRRLFDASSITARILIVRSDRDFWSRPEDAETLARDAVRSAGVKRLDLPDATHMVHLDRPEHGRDALLAEIVSFLADAPRTPPR</sequence>
<name>A0ABT0MEZ8_9GAMM</name>
<dbReference type="InterPro" id="IPR022742">
    <property type="entry name" value="Hydrolase_4"/>
</dbReference>
<proteinExistence type="predicted"/>
<feature type="chain" id="PRO_5047293020" evidence="1">
    <location>
        <begin position="23"/>
        <end position="359"/>
    </location>
</feature>
<dbReference type="RefSeq" id="WP_249470569.1">
    <property type="nucleotide sequence ID" value="NZ_JAMBEP010000001.1"/>
</dbReference>
<dbReference type="Proteomes" id="UP001431217">
    <property type="component" value="Unassembled WGS sequence"/>
</dbReference>
<dbReference type="SUPFAM" id="SSF53474">
    <property type="entry name" value="alpha/beta-Hydrolases"/>
    <property type="match status" value="1"/>
</dbReference>
<dbReference type="Gene3D" id="3.40.50.1820">
    <property type="entry name" value="alpha/beta hydrolase"/>
    <property type="match status" value="1"/>
</dbReference>
<gene>
    <name evidence="3" type="ORF">M2650_02105</name>
</gene>
<keyword evidence="3" id="KW-0378">Hydrolase</keyword>
<dbReference type="PANTHER" id="PTHR43194">
    <property type="entry name" value="HYDROLASE ALPHA/BETA FOLD FAMILY"/>
    <property type="match status" value="1"/>
</dbReference>